<dbReference type="Gene3D" id="6.10.250.3150">
    <property type="match status" value="1"/>
</dbReference>
<feature type="compositionally biased region" description="Low complexity" evidence="3">
    <location>
        <begin position="225"/>
        <end position="246"/>
    </location>
</feature>
<protein>
    <submittedName>
        <fullName evidence="6">Cell wall hydrolase</fullName>
    </submittedName>
</protein>
<keyword evidence="7" id="KW-1185">Reference proteome</keyword>
<dbReference type="RefSeq" id="WP_159750293.1">
    <property type="nucleotide sequence ID" value="NZ_CASSPE010000062.1"/>
</dbReference>
<feature type="region of interest" description="Disordered" evidence="3">
    <location>
        <begin position="221"/>
        <end position="246"/>
    </location>
</feature>
<feature type="domain" description="Cell wall hydrolase SleB" evidence="4">
    <location>
        <begin position="267"/>
        <end position="347"/>
    </location>
</feature>
<dbReference type="InterPro" id="IPR057309">
    <property type="entry name" value="PcsB_CC"/>
</dbReference>
<evidence type="ECO:0000313" key="7">
    <source>
        <dbReference type="Proteomes" id="UP000460412"/>
    </source>
</evidence>
<dbReference type="InterPro" id="IPR011105">
    <property type="entry name" value="Cell_wall_hydrolase_SleB"/>
</dbReference>
<sequence>MITKEKKHILRSVLAAAVSAVTIASVTVPVYSAPSAKELEITTSDLKEDLNDMNSQLSSLSAELDNASAQIEQLSAEVEKAKLDLAAAQLNEEAQYDAMKSRIKFMYEGGNLSLLEILFSSDNMGDFLNKAEYVTTISEYDRDMLEELGEVCASVEQKQNDLKTKQDELAAMQVDLNAKKDALTSKISATSSQLEDYTAQLERARAAEEALKLAQNNAVSGSLVPSGNNGRPNNNGNSSGTSTSPPIEANVSDVALFAALLECEASGYDPMLAVATVVMNRVASSSYPNTLRGVIYQSGQFAPTWNGSLEKALARGPSSTSYSVAQAALGGSRHASVINCYQFRSAWTGVSGINIGGNIFF</sequence>
<dbReference type="Pfam" id="PF24568">
    <property type="entry name" value="CC_PcsB"/>
    <property type="match status" value="1"/>
</dbReference>
<dbReference type="GO" id="GO:0016787">
    <property type="term" value="F:hydrolase activity"/>
    <property type="evidence" value="ECO:0007669"/>
    <property type="project" value="UniProtKB-KW"/>
</dbReference>
<keyword evidence="6" id="KW-0378">Hydrolase</keyword>
<dbReference type="EMBL" id="WUQX01000001">
    <property type="protein sequence ID" value="MXP74975.1"/>
    <property type="molecule type" value="Genomic_DNA"/>
</dbReference>
<evidence type="ECO:0000256" key="2">
    <source>
        <dbReference type="SAM" id="Coils"/>
    </source>
</evidence>
<keyword evidence="2" id="KW-0175">Coiled coil</keyword>
<gene>
    <name evidence="6" type="ORF">GN277_06145</name>
</gene>
<evidence type="ECO:0000259" key="4">
    <source>
        <dbReference type="Pfam" id="PF07486"/>
    </source>
</evidence>
<proteinExistence type="predicted"/>
<organism evidence="6 7">
    <name type="scientific">Sporofaciens musculi</name>
    <dbReference type="NCBI Taxonomy" id="2681861"/>
    <lineage>
        <taxon>Bacteria</taxon>
        <taxon>Bacillati</taxon>
        <taxon>Bacillota</taxon>
        <taxon>Clostridia</taxon>
        <taxon>Lachnospirales</taxon>
        <taxon>Lachnospiraceae</taxon>
        <taxon>Sporofaciens</taxon>
    </lineage>
</organism>
<name>A0A7X3MES1_9FIRM</name>
<evidence type="ECO:0000256" key="1">
    <source>
        <dbReference type="ARBA" id="ARBA00022729"/>
    </source>
</evidence>
<reference evidence="6 7" key="1">
    <citation type="submission" date="2019-12" db="EMBL/GenBank/DDBJ databases">
        <title>Sporaefaciens musculi gen. nov., sp. nov., a novel bacterium isolated from the caecum of an obese mouse.</title>
        <authorList>
            <person name="Rasmussen T.S."/>
            <person name="Streidl T."/>
            <person name="Hitch T.C.A."/>
            <person name="Wortmann E."/>
            <person name="Deptula P."/>
            <person name="Hansen M."/>
            <person name="Nielsen D.S."/>
            <person name="Clavel T."/>
            <person name="Vogensen F.K."/>
        </authorList>
    </citation>
    <scope>NUCLEOTIDE SEQUENCE [LARGE SCALE GENOMIC DNA]</scope>
    <source>
        <strain evidence="6 7">WCA-9-b2</strain>
    </source>
</reference>
<comment type="caution">
    <text evidence="6">The sequence shown here is derived from an EMBL/GenBank/DDBJ whole genome shotgun (WGS) entry which is preliminary data.</text>
</comment>
<feature type="coiled-coil region" evidence="2">
    <location>
        <begin position="145"/>
        <end position="217"/>
    </location>
</feature>
<dbReference type="Pfam" id="PF07486">
    <property type="entry name" value="Hydrolase_2"/>
    <property type="match status" value="1"/>
</dbReference>
<feature type="domain" description="Peptidoglycan hydrolase PcsB coiled-coil" evidence="5">
    <location>
        <begin position="93"/>
        <end position="158"/>
    </location>
</feature>
<dbReference type="InterPro" id="IPR042047">
    <property type="entry name" value="SleB_dom1"/>
</dbReference>
<dbReference type="AlphaFoldDB" id="A0A7X3MES1"/>
<feature type="coiled-coil region" evidence="2">
    <location>
        <begin position="36"/>
        <end position="91"/>
    </location>
</feature>
<evidence type="ECO:0000259" key="5">
    <source>
        <dbReference type="Pfam" id="PF24568"/>
    </source>
</evidence>
<keyword evidence="1" id="KW-0732">Signal</keyword>
<dbReference type="Gene3D" id="1.10.10.2520">
    <property type="entry name" value="Cell wall hydrolase SleB, domain 1"/>
    <property type="match status" value="1"/>
</dbReference>
<evidence type="ECO:0000256" key="3">
    <source>
        <dbReference type="SAM" id="MobiDB-lite"/>
    </source>
</evidence>
<evidence type="ECO:0000313" key="6">
    <source>
        <dbReference type="EMBL" id="MXP74975.1"/>
    </source>
</evidence>
<dbReference type="Proteomes" id="UP000460412">
    <property type="component" value="Unassembled WGS sequence"/>
</dbReference>
<accession>A0A7X3MES1</accession>